<reference evidence="2 3" key="1">
    <citation type="journal article" date="2018" name="PLoS ONE">
        <title>The draft genome of Kipferlia bialata reveals reductive genome evolution in fornicate parasites.</title>
        <authorList>
            <person name="Tanifuji G."/>
            <person name="Takabayashi S."/>
            <person name="Kume K."/>
            <person name="Takagi M."/>
            <person name="Nakayama T."/>
            <person name="Kamikawa R."/>
            <person name="Inagaki Y."/>
            <person name="Hashimoto T."/>
        </authorList>
    </citation>
    <scope>NUCLEOTIDE SEQUENCE [LARGE SCALE GENOMIC DNA]</scope>
    <source>
        <strain evidence="2">NY0173</strain>
    </source>
</reference>
<feature type="compositionally biased region" description="Low complexity" evidence="1">
    <location>
        <begin position="223"/>
        <end position="241"/>
    </location>
</feature>
<name>A0A9K3GHY5_9EUKA</name>
<evidence type="ECO:0000313" key="3">
    <source>
        <dbReference type="Proteomes" id="UP000265618"/>
    </source>
</evidence>
<evidence type="ECO:0000313" key="2">
    <source>
        <dbReference type="EMBL" id="GIQ82965.1"/>
    </source>
</evidence>
<proteinExistence type="predicted"/>
<comment type="caution">
    <text evidence="2">The sequence shown here is derived from an EMBL/GenBank/DDBJ whole genome shotgun (WGS) entry which is preliminary data.</text>
</comment>
<feature type="compositionally biased region" description="Basic residues" evidence="1">
    <location>
        <begin position="101"/>
        <end position="110"/>
    </location>
</feature>
<dbReference type="AlphaFoldDB" id="A0A9K3GHY5"/>
<evidence type="ECO:0000256" key="1">
    <source>
        <dbReference type="SAM" id="MobiDB-lite"/>
    </source>
</evidence>
<accession>A0A9K3GHY5</accession>
<protein>
    <submittedName>
        <fullName evidence="2">Uncharacterized protein</fullName>
    </submittedName>
</protein>
<feature type="compositionally biased region" description="Low complexity" evidence="1">
    <location>
        <begin position="132"/>
        <end position="145"/>
    </location>
</feature>
<keyword evidence="3" id="KW-1185">Reference proteome</keyword>
<dbReference type="EMBL" id="BDIP01000877">
    <property type="protein sequence ID" value="GIQ82965.1"/>
    <property type="molecule type" value="Genomic_DNA"/>
</dbReference>
<sequence length="261" mass="28007">MPAADHLDLSLSIIRQHPVHNFAFISLARPLCDFLTGTEYGDMHLTLEPSLAAWYKAFIHAVPGVEFSQSHKEGGCLSLQFVKTDQRLAAQSAEHISRALHSSRHRRSHKVVSNTGEREGETETTRGKAEETVSTDTPSPTVPQTETQGERETGVVRPKGTPRGRGSVRGRGGMARVSASEGDSSPAPASLSGRGERERETDKRPAPIKWAVTGAPTSPSPSPSLSRSVSGSNSPSVSYRGSVDTTVVKNMFRSILGGGQR</sequence>
<feature type="compositionally biased region" description="Basic and acidic residues" evidence="1">
    <location>
        <begin position="116"/>
        <end position="131"/>
    </location>
</feature>
<feature type="region of interest" description="Disordered" evidence="1">
    <location>
        <begin position="97"/>
        <end position="241"/>
    </location>
</feature>
<feature type="compositionally biased region" description="Basic and acidic residues" evidence="1">
    <location>
        <begin position="194"/>
        <end position="205"/>
    </location>
</feature>
<organism evidence="2 3">
    <name type="scientific">Kipferlia bialata</name>
    <dbReference type="NCBI Taxonomy" id="797122"/>
    <lineage>
        <taxon>Eukaryota</taxon>
        <taxon>Metamonada</taxon>
        <taxon>Carpediemonas-like organisms</taxon>
        <taxon>Kipferlia</taxon>
    </lineage>
</organism>
<dbReference type="Proteomes" id="UP000265618">
    <property type="component" value="Unassembled WGS sequence"/>
</dbReference>
<gene>
    <name evidence="2" type="ORF">KIPB_004200</name>
</gene>